<dbReference type="SMART" id="SM00287">
    <property type="entry name" value="SH3b"/>
    <property type="match status" value="1"/>
</dbReference>
<proteinExistence type="predicted"/>
<keyword evidence="2 7" id="KW-0812">Transmembrane</keyword>
<keyword evidence="11" id="KW-1185">Reference proteome</keyword>
<evidence type="ECO:0000256" key="7">
    <source>
        <dbReference type="SAM" id="Phobius"/>
    </source>
</evidence>
<keyword evidence="5 7" id="KW-0472">Membrane</keyword>
<evidence type="ECO:0000256" key="4">
    <source>
        <dbReference type="ARBA" id="ARBA00022989"/>
    </source>
</evidence>
<sequence length="223" mass="25500">MSSRLVMLLLLLLAFMLLPGLTQAQQTRYISDELALDMRSGPGNQYRIQQMVPAGTPVTALEDSQGWTRVQLSGGREGWVLTRLLTDTPSARSQLDRVQQNASQLQARNEELTVDLEEARQRLSMLETALTETTSERDTLGRQVEQAQQGLQLHDENQEMRKQVIDLQREIQDLTHEIDRLQDRNDQRWFLVGGFVLFFGLLLGLILPKLGWRRRNSWSSGSL</sequence>
<evidence type="ECO:0000256" key="5">
    <source>
        <dbReference type="ARBA" id="ARBA00023136"/>
    </source>
</evidence>
<evidence type="ECO:0000256" key="3">
    <source>
        <dbReference type="ARBA" id="ARBA00022729"/>
    </source>
</evidence>
<feature type="chain" id="PRO_5042108319" evidence="8">
    <location>
        <begin position="25"/>
        <end position="223"/>
    </location>
</feature>
<dbReference type="InterPro" id="IPR003646">
    <property type="entry name" value="SH3-like_bac-type"/>
</dbReference>
<evidence type="ECO:0000256" key="1">
    <source>
        <dbReference type="ARBA" id="ARBA00004167"/>
    </source>
</evidence>
<dbReference type="NCBIfam" id="TIGR04211">
    <property type="entry name" value="SH3_and_anchor"/>
    <property type="match status" value="1"/>
</dbReference>
<evidence type="ECO:0000256" key="2">
    <source>
        <dbReference type="ARBA" id="ARBA00022692"/>
    </source>
</evidence>
<dbReference type="EMBL" id="JALJXV010000005">
    <property type="protein sequence ID" value="MCP1675108.1"/>
    <property type="molecule type" value="Genomic_DNA"/>
</dbReference>
<dbReference type="Pfam" id="PF08239">
    <property type="entry name" value="SH3_3"/>
    <property type="match status" value="1"/>
</dbReference>
<comment type="caution">
    <text evidence="10">The sequence shown here is derived from an EMBL/GenBank/DDBJ whole genome shotgun (WGS) entry which is preliminary data.</text>
</comment>
<dbReference type="RefSeq" id="WP_253478061.1">
    <property type="nucleotide sequence ID" value="NZ_JALJXV010000005.1"/>
</dbReference>
<protein>
    <submittedName>
        <fullName evidence="10">SH3 domain protein</fullName>
    </submittedName>
</protein>
<accession>A0AAE3KCL2</accession>
<feature type="signal peptide" evidence="8">
    <location>
        <begin position="1"/>
        <end position="24"/>
    </location>
</feature>
<feature type="domain" description="SH3b" evidence="9">
    <location>
        <begin position="25"/>
        <end position="89"/>
    </location>
</feature>
<keyword evidence="6" id="KW-0175">Coiled coil</keyword>
<reference evidence="10" key="1">
    <citation type="submission" date="2022-03" db="EMBL/GenBank/DDBJ databases">
        <title>Genomic Encyclopedia of Type Strains, Phase III (KMG-III): the genomes of soil and plant-associated and newly described type strains.</title>
        <authorList>
            <person name="Whitman W."/>
        </authorList>
    </citation>
    <scope>NUCLEOTIDE SEQUENCE</scope>
    <source>
        <strain evidence="10">ANL 6-2</strain>
    </source>
</reference>
<dbReference type="PROSITE" id="PS51781">
    <property type="entry name" value="SH3B"/>
    <property type="match status" value="1"/>
</dbReference>
<gene>
    <name evidence="10" type="ORF">J2T57_002256</name>
</gene>
<dbReference type="InterPro" id="IPR016476">
    <property type="entry name" value="SH3_dom_pro"/>
</dbReference>
<dbReference type="Gene3D" id="1.10.287.1490">
    <property type="match status" value="1"/>
</dbReference>
<dbReference type="Gene3D" id="2.30.30.40">
    <property type="entry name" value="SH3 Domains"/>
    <property type="match status" value="1"/>
</dbReference>
<organism evidence="10 11">
    <name type="scientific">Natronocella acetinitrilica</name>
    <dbReference type="NCBI Taxonomy" id="414046"/>
    <lineage>
        <taxon>Bacteria</taxon>
        <taxon>Pseudomonadati</taxon>
        <taxon>Pseudomonadota</taxon>
        <taxon>Gammaproteobacteria</taxon>
        <taxon>Chromatiales</taxon>
        <taxon>Ectothiorhodospiraceae</taxon>
        <taxon>Natronocella</taxon>
    </lineage>
</organism>
<comment type="subcellular location">
    <subcellularLocation>
        <location evidence="1">Membrane</location>
        <topology evidence="1">Single-pass membrane protein</topology>
    </subcellularLocation>
</comment>
<keyword evidence="4 7" id="KW-1133">Transmembrane helix</keyword>
<evidence type="ECO:0000313" key="10">
    <source>
        <dbReference type="EMBL" id="MCP1675108.1"/>
    </source>
</evidence>
<dbReference type="AlphaFoldDB" id="A0AAE3KCL2"/>
<dbReference type="Proteomes" id="UP001205843">
    <property type="component" value="Unassembled WGS sequence"/>
</dbReference>
<dbReference type="GO" id="GO:0016020">
    <property type="term" value="C:membrane"/>
    <property type="evidence" value="ECO:0007669"/>
    <property type="project" value="UniProtKB-SubCell"/>
</dbReference>
<name>A0AAE3KCL2_9GAMM</name>
<feature type="transmembrane region" description="Helical" evidence="7">
    <location>
        <begin position="189"/>
        <end position="207"/>
    </location>
</feature>
<feature type="coiled-coil region" evidence="6">
    <location>
        <begin position="95"/>
        <end position="184"/>
    </location>
</feature>
<evidence type="ECO:0000259" key="9">
    <source>
        <dbReference type="PROSITE" id="PS51781"/>
    </source>
</evidence>
<evidence type="ECO:0000256" key="8">
    <source>
        <dbReference type="SAM" id="SignalP"/>
    </source>
</evidence>
<dbReference type="PIRSF" id="PIRSF006158">
    <property type="entry name" value="UCP006158_SH3"/>
    <property type="match status" value="1"/>
</dbReference>
<keyword evidence="3 8" id="KW-0732">Signal</keyword>
<evidence type="ECO:0000313" key="11">
    <source>
        <dbReference type="Proteomes" id="UP001205843"/>
    </source>
</evidence>
<evidence type="ECO:0000256" key="6">
    <source>
        <dbReference type="SAM" id="Coils"/>
    </source>
</evidence>